<dbReference type="SUPFAM" id="SSF82171">
    <property type="entry name" value="DPP6 N-terminal domain-like"/>
    <property type="match status" value="1"/>
</dbReference>
<feature type="non-terminal residue" evidence="1">
    <location>
        <position position="1"/>
    </location>
</feature>
<dbReference type="AlphaFoldDB" id="X0W3G9"/>
<organism evidence="1">
    <name type="scientific">marine sediment metagenome</name>
    <dbReference type="NCBI Taxonomy" id="412755"/>
    <lineage>
        <taxon>unclassified sequences</taxon>
        <taxon>metagenomes</taxon>
        <taxon>ecological metagenomes</taxon>
    </lineage>
</organism>
<reference evidence="1" key="1">
    <citation type="journal article" date="2014" name="Front. Microbiol.">
        <title>High frequency of phylogenetically diverse reductive dehalogenase-homologous genes in deep subseafloor sedimentary metagenomes.</title>
        <authorList>
            <person name="Kawai M."/>
            <person name="Futagami T."/>
            <person name="Toyoda A."/>
            <person name="Takaki Y."/>
            <person name="Nishi S."/>
            <person name="Hori S."/>
            <person name="Arai W."/>
            <person name="Tsubouchi T."/>
            <person name="Morono Y."/>
            <person name="Uchiyama I."/>
            <person name="Ito T."/>
            <person name="Fujiyama A."/>
            <person name="Inagaki F."/>
            <person name="Takami H."/>
        </authorList>
    </citation>
    <scope>NUCLEOTIDE SEQUENCE</scope>
    <source>
        <strain evidence="1">Expedition CK06-06</strain>
    </source>
</reference>
<evidence type="ECO:0008006" key="2">
    <source>
        <dbReference type="Google" id="ProtNLM"/>
    </source>
</evidence>
<comment type="caution">
    <text evidence="1">The sequence shown here is derived from an EMBL/GenBank/DDBJ whole genome shotgun (WGS) entry which is preliminary data.</text>
</comment>
<accession>X0W3G9</accession>
<sequence length="254" mass="28639">GPQHHFFGYIGQCRTIPWNASGRYVLALRTKFQVRMPVGSEVADVVLLDAHRNYSEQQVDRTRAWNFQQGTMFYWNPTAAETQFFFNDRDPATNDIFTVLFDTALGDAAGKSRGGRLREYRFDDTPVANSGVAPSGERFAAINYARLARLRPVTGYPDARDWTAGVAHPQDDGVFVVDIVSGQKRLIASFAQLANAIRPTRPEIDGIELFINHTLWSPDGKRLFFFCRGKFGNRTQRINIGFVVRPDGSELTML</sequence>
<gene>
    <name evidence="1" type="ORF">S01H1_60092</name>
</gene>
<name>X0W3G9_9ZZZZ</name>
<dbReference type="EMBL" id="BARS01039347">
    <property type="protein sequence ID" value="GAG17877.1"/>
    <property type="molecule type" value="Genomic_DNA"/>
</dbReference>
<proteinExistence type="predicted"/>
<evidence type="ECO:0000313" key="1">
    <source>
        <dbReference type="EMBL" id="GAG17877.1"/>
    </source>
</evidence>
<feature type="non-terminal residue" evidence="1">
    <location>
        <position position="254"/>
    </location>
</feature>
<protein>
    <recommendedName>
        <fullName evidence="2">Dipeptidylpeptidase IV N-terminal domain-containing protein</fullName>
    </recommendedName>
</protein>